<sequence length="196" mass="22077">MIIRAASPEDGAALLAIYAPYVQHTAITFEYAVPSLEEFTGRIAATLTKYPYLVAEHQGCPAGYAYTGPFSGRAAYDWSAETSLYIRRDCRRQGIGRKLYEALEAVSKAQHIVNLNACITCPDADDEYVTRNSVQFHAHMGYAMVGIFHSCGYKFSRWYHVAWMEKFLGDHPAVPEPVIPFPVLRPRLRRILNGQE</sequence>
<feature type="domain" description="N-acetyltransferase" evidence="3">
    <location>
        <begin position="1"/>
        <end position="169"/>
    </location>
</feature>
<dbReference type="Proteomes" id="UP000254337">
    <property type="component" value="Chromosome"/>
</dbReference>
<dbReference type="EMBL" id="CP029462">
    <property type="protein sequence ID" value="AXL22357.1"/>
    <property type="molecule type" value="Genomic_DNA"/>
</dbReference>
<accession>A0A346B2L4</accession>
<name>A0A346B2L4_9FIRM</name>
<keyword evidence="2" id="KW-0012">Acyltransferase</keyword>
<dbReference type="Gene3D" id="3.40.630.30">
    <property type="match status" value="1"/>
</dbReference>
<dbReference type="AlphaFoldDB" id="A0A346B2L4"/>
<dbReference type="PANTHER" id="PTHR43072:SF23">
    <property type="entry name" value="UPF0039 PROTEIN C11D3.02C"/>
    <property type="match status" value="1"/>
</dbReference>
<dbReference type="Pfam" id="PF13420">
    <property type="entry name" value="Acetyltransf_4"/>
    <property type="match status" value="1"/>
</dbReference>
<keyword evidence="5" id="KW-1185">Reference proteome</keyword>
<protein>
    <submittedName>
        <fullName evidence="4">GNAT family N-acetyltransferase</fullName>
    </submittedName>
</protein>
<dbReference type="SUPFAM" id="SSF55729">
    <property type="entry name" value="Acyl-CoA N-acyltransferases (Nat)"/>
    <property type="match status" value="1"/>
</dbReference>
<dbReference type="InterPro" id="IPR016181">
    <property type="entry name" value="Acyl_CoA_acyltransferase"/>
</dbReference>
<gene>
    <name evidence="4" type="ORF">DKB62_04230</name>
</gene>
<dbReference type="KEGG" id="meg:DKB62_04230"/>
<dbReference type="OrthoDB" id="9798006at2"/>
<dbReference type="GO" id="GO:0016747">
    <property type="term" value="F:acyltransferase activity, transferring groups other than amino-acyl groups"/>
    <property type="evidence" value="ECO:0007669"/>
    <property type="project" value="InterPro"/>
</dbReference>
<organism evidence="4 5">
    <name type="scientific">Megasphaera stantonii</name>
    <dbReference type="NCBI Taxonomy" id="2144175"/>
    <lineage>
        <taxon>Bacteria</taxon>
        <taxon>Bacillati</taxon>
        <taxon>Bacillota</taxon>
        <taxon>Negativicutes</taxon>
        <taxon>Veillonellales</taxon>
        <taxon>Veillonellaceae</taxon>
        <taxon>Megasphaera</taxon>
    </lineage>
</organism>
<dbReference type="InterPro" id="IPR000182">
    <property type="entry name" value="GNAT_dom"/>
</dbReference>
<evidence type="ECO:0000313" key="4">
    <source>
        <dbReference type="EMBL" id="AXL22357.1"/>
    </source>
</evidence>
<reference evidence="4 5" key="1">
    <citation type="submission" date="2018-05" db="EMBL/GenBank/DDBJ databases">
        <title>Complete genome sequence of Megasphaera sp. AJH120T, isolated from the ceca of a chicken.</title>
        <authorList>
            <person name="Maki J."/>
            <person name="Looft T."/>
        </authorList>
    </citation>
    <scope>NUCLEOTIDE SEQUENCE [LARGE SCALE GENOMIC DNA]</scope>
    <source>
        <strain evidence="4 5">AJH120</strain>
    </source>
</reference>
<dbReference type="PROSITE" id="PS51186">
    <property type="entry name" value="GNAT"/>
    <property type="match status" value="1"/>
</dbReference>
<evidence type="ECO:0000313" key="5">
    <source>
        <dbReference type="Proteomes" id="UP000254337"/>
    </source>
</evidence>
<evidence type="ECO:0000256" key="2">
    <source>
        <dbReference type="ARBA" id="ARBA00023315"/>
    </source>
</evidence>
<keyword evidence="1 4" id="KW-0808">Transferase</keyword>
<evidence type="ECO:0000259" key="3">
    <source>
        <dbReference type="PROSITE" id="PS51186"/>
    </source>
</evidence>
<proteinExistence type="predicted"/>
<evidence type="ECO:0000256" key="1">
    <source>
        <dbReference type="ARBA" id="ARBA00022679"/>
    </source>
</evidence>
<dbReference type="CDD" id="cd04301">
    <property type="entry name" value="NAT_SF"/>
    <property type="match status" value="1"/>
</dbReference>
<dbReference type="PANTHER" id="PTHR43072">
    <property type="entry name" value="N-ACETYLTRANSFERASE"/>
    <property type="match status" value="1"/>
</dbReference>